<comment type="caution">
    <text evidence="1">The sequence shown here is derived from an EMBL/GenBank/DDBJ whole genome shotgun (WGS) entry which is preliminary data.</text>
</comment>
<keyword evidence="2" id="KW-1185">Reference proteome</keyword>
<sequence length="383" mass="43702">MEKYYFTIKKEEKKRRKISEEMAGRSGHLNGIPQKDVDKPIRENVDNLDTFDKLQRARYWVERGNIAAALHYVNSLQGASRMAAETWHRDAKSYLEIRQAAEAVLAHAAALGLHPFCLTTEQRSPPELQLHSAYCIKGSDHRLIRAKIILNAKLERYKLKKSKGNRIDPLRLRINGADYKTLLGEELLKIDSDTEDMDEFSDRLRSAVLETSQKVSYSPMTEKPNNINRRRIMNIGTEEMPDIDCDEIKKALSEIKNGKAASEDGILPEMLREGGDLLITNLAKLLNRCLLVIKMGKENQETEIGRRVRLGWAALARLDFAFRMNLTSRQKAPERRIDVIFGIEIVYGPESDKGYFSSRKNAQFPREQRAITEYHAGGAADKS</sequence>
<protein>
    <submittedName>
        <fullName evidence="1">Uncharacterized protein</fullName>
    </submittedName>
</protein>
<dbReference type="EMBL" id="CM046125">
    <property type="protein sequence ID" value="KAI8423172.1"/>
    <property type="molecule type" value="Genomic_DNA"/>
</dbReference>
<dbReference type="Proteomes" id="UP001064048">
    <property type="component" value="Chromosome 25"/>
</dbReference>
<organism evidence="1 2">
    <name type="scientific">Choristoneura fumiferana</name>
    <name type="common">Spruce budworm moth</name>
    <name type="synonym">Archips fumiferana</name>
    <dbReference type="NCBI Taxonomy" id="7141"/>
    <lineage>
        <taxon>Eukaryota</taxon>
        <taxon>Metazoa</taxon>
        <taxon>Ecdysozoa</taxon>
        <taxon>Arthropoda</taxon>
        <taxon>Hexapoda</taxon>
        <taxon>Insecta</taxon>
        <taxon>Pterygota</taxon>
        <taxon>Neoptera</taxon>
        <taxon>Endopterygota</taxon>
        <taxon>Lepidoptera</taxon>
        <taxon>Glossata</taxon>
        <taxon>Ditrysia</taxon>
        <taxon>Tortricoidea</taxon>
        <taxon>Tortricidae</taxon>
        <taxon>Tortricinae</taxon>
        <taxon>Choristoneura</taxon>
    </lineage>
</organism>
<accession>A0ACC0JGF8</accession>
<name>A0ACC0JGF8_CHOFU</name>
<gene>
    <name evidence="1" type="ORF">MSG28_014227</name>
</gene>
<proteinExistence type="predicted"/>
<evidence type="ECO:0000313" key="2">
    <source>
        <dbReference type="Proteomes" id="UP001064048"/>
    </source>
</evidence>
<reference evidence="1 2" key="1">
    <citation type="journal article" date="2022" name="Genome Biol. Evol.">
        <title>The Spruce Budworm Genome: Reconstructing the Evolutionary History of Antifreeze Proteins.</title>
        <authorList>
            <person name="Beliveau C."/>
            <person name="Gagne P."/>
            <person name="Picq S."/>
            <person name="Vernygora O."/>
            <person name="Keeling C.I."/>
            <person name="Pinkney K."/>
            <person name="Doucet D."/>
            <person name="Wen F."/>
            <person name="Johnston J.S."/>
            <person name="Maaroufi H."/>
            <person name="Boyle B."/>
            <person name="Laroche J."/>
            <person name="Dewar K."/>
            <person name="Juretic N."/>
            <person name="Blackburn G."/>
            <person name="Nisole A."/>
            <person name="Brunet B."/>
            <person name="Brandao M."/>
            <person name="Lumley L."/>
            <person name="Duan J."/>
            <person name="Quan G."/>
            <person name="Lucarotti C.J."/>
            <person name="Roe A.D."/>
            <person name="Sperling F.A.H."/>
            <person name="Levesque R.C."/>
            <person name="Cusson M."/>
        </authorList>
    </citation>
    <scope>NUCLEOTIDE SEQUENCE [LARGE SCALE GENOMIC DNA]</scope>
    <source>
        <strain evidence="1">Glfc:IPQL:Cfum</strain>
    </source>
</reference>
<evidence type="ECO:0000313" key="1">
    <source>
        <dbReference type="EMBL" id="KAI8423172.1"/>
    </source>
</evidence>